<comment type="caution">
    <text evidence="2">The sequence shown here is derived from an EMBL/GenBank/DDBJ whole genome shotgun (WGS) entry which is preliminary data.</text>
</comment>
<organism evidence="2 3">
    <name type="scientific">Carnobacterium divergens</name>
    <name type="common">Lactobacillus divergens</name>
    <dbReference type="NCBI Taxonomy" id="2748"/>
    <lineage>
        <taxon>Bacteria</taxon>
        <taxon>Bacillati</taxon>
        <taxon>Bacillota</taxon>
        <taxon>Bacilli</taxon>
        <taxon>Lactobacillales</taxon>
        <taxon>Carnobacteriaceae</taxon>
        <taxon>Carnobacterium</taxon>
    </lineage>
</organism>
<feature type="compositionally biased region" description="Polar residues" evidence="1">
    <location>
        <begin position="47"/>
        <end position="59"/>
    </location>
</feature>
<dbReference type="RefSeq" id="WP_311779807.1">
    <property type="nucleotide sequence ID" value="NZ_JALRMQ010000006.1"/>
</dbReference>
<evidence type="ECO:0000256" key="1">
    <source>
        <dbReference type="SAM" id="MobiDB-lite"/>
    </source>
</evidence>
<name>A0AAW8R9M1_CARDV</name>
<evidence type="ECO:0000313" key="3">
    <source>
        <dbReference type="Proteomes" id="UP001249945"/>
    </source>
</evidence>
<reference evidence="2" key="1">
    <citation type="submission" date="2022-04" db="EMBL/GenBank/DDBJ databases">
        <title>Draft genome sequences of lactic acid bacteria (LAB) strains involved in meat spoilage.</title>
        <authorList>
            <person name="Palevich N."/>
        </authorList>
    </citation>
    <scope>NUCLEOTIDE SEQUENCE</scope>
    <source>
        <strain evidence="2">9-14</strain>
    </source>
</reference>
<evidence type="ECO:0000313" key="2">
    <source>
        <dbReference type="EMBL" id="MDT1973018.1"/>
    </source>
</evidence>
<dbReference type="AlphaFoldDB" id="A0AAW8R9M1"/>
<dbReference type="Proteomes" id="UP001249945">
    <property type="component" value="Unassembled WGS sequence"/>
</dbReference>
<proteinExistence type="predicted"/>
<protein>
    <submittedName>
        <fullName evidence="2">Uncharacterized protein</fullName>
    </submittedName>
</protein>
<gene>
    <name evidence="2" type="ORF">MX635_01250</name>
</gene>
<feature type="region of interest" description="Disordered" evidence="1">
    <location>
        <begin position="40"/>
        <end position="59"/>
    </location>
</feature>
<accession>A0AAW8R9M1</accession>
<dbReference type="EMBL" id="JALRMR010000001">
    <property type="protein sequence ID" value="MDT1973018.1"/>
    <property type="molecule type" value="Genomic_DNA"/>
</dbReference>
<sequence length="145" mass="16305">MKNKIFKNSSLTLLLSNIFFIGFSLNHVSAKEALSSEEPIIKKQHPVNPTNPSEKVNPIDNTYTIKYPEINKKQNPKRKTIQERTVSKLKKTKFNSQYSFPPISQDMILSQSLNFTGGTPSRLPQTHVGEVLSNLSGSILFGTKK</sequence>